<accession>A0ABU5H623</accession>
<evidence type="ECO:0000256" key="3">
    <source>
        <dbReference type="PROSITE-ProRule" id="PRU00284"/>
    </source>
</evidence>
<keyword evidence="5" id="KW-1133">Transmembrane helix</keyword>
<comment type="caution">
    <text evidence="8">The sequence shown here is derived from an EMBL/GenBank/DDBJ whole genome shotgun (WGS) entry which is preliminary data.</text>
</comment>
<dbReference type="Pfam" id="PF00672">
    <property type="entry name" value="HAMP"/>
    <property type="match status" value="1"/>
</dbReference>
<proteinExistence type="inferred from homology"/>
<dbReference type="EMBL" id="JAXIVS010000004">
    <property type="protein sequence ID" value="MDY7227545.1"/>
    <property type="molecule type" value="Genomic_DNA"/>
</dbReference>
<sequence length="531" mass="58015">MKASIGQRVYVSFGLLVVAFAILGGAHIASSNRLAREVESSLERSFAVAMALFKLRTVHQQTTVLLASAFEGSTPDASDRLAVLEESFADSLGALKEQGYPEERLEALEQRFAEAMRLGRALVAAAAEPQPEEAQGIASRFHNQTRELEQLLERMSQQEATRVRSSFQELRLNFRWGARIFGVGVMGCITVALLLAFGLRRSLVRPLRELTRVTRDISQDGDLTLVVPVRSGDEVGQLAGAFREMVERLRLIHQELRSSSGTLSESATHMRFSAERQQATVGTQAMALQQTRVTAEELRQTSAMAAQRADAVLKVVERADALGREGEASIASSVNGMAELQDQVRQIAERIRHLGESTQQIGNITRTVKDLADQSNVLALNAAIEAARSGEHGKGFGVVAREIRSLADRSIQATVRVRELLDTVGHSVTETVTITQKGAERMQLGLDQVRATGESLREISAIIRGNALAVRQIALAVSQQDAGIGLIFEAVNELSTMMEDTERQLDTTKGAAVALEDVSRKLTDMVTRYRT</sequence>
<protein>
    <submittedName>
        <fullName evidence="8">Methyl-accepting chemotaxis protein</fullName>
    </submittedName>
</protein>
<keyword evidence="5" id="KW-0812">Transmembrane</keyword>
<organism evidence="8 9">
    <name type="scientific">Hyalangium rubrum</name>
    <dbReference type="NCBI Taxonomy" id="3103134"/>
    <lineage>
        <taxon>Bacteria</taxon>
        <taxon>Pseudomonadati</taxon>
        <taxon>Myxococcota</taxon>
        <taxon>Myxococcia</taxon>
        <taxon>Myxococcales</taxon>
        <taxon>Cystobacterineae</taxon>
        <taxon>Archangiaceae</taxon>
        <taxon>Hyalangium</taxon>
    </lineage>
</organism>
<evidence type="ECO:0000259" key="6">
    <source>
        <dbReference type="PROSITE" id="PS50111"/>
    </source>
</evidence>
<name>A0ABU5H623_9BACT</name>
<evidence type="ECO:0000256" key="5">
    <source>
        <dbReference type="SAM" id="Phobius"/>
    </source>
</evidence>
<keyword evidence="5" id="KW-0472">Membrane</keyword>
<feature type="domain" description="Methyl-accepting transducer" evidence="6">
    <location>
        <begin position="259"/>
        <end position="495"/>
    </location>
</feature>
<reference evidence="8 9" key="1">
    <citation type="submission" date="2023-12" db="EMBL/GenBank/DDBJ databases">
        <title>the genome sequence of Hyalangium sp. s54d21.</title>
        <authorList>
            <person name="Zhang X."/>
        </authorList>
    </citation>
    <scope>NUCLEOTIDE SEQUENCE [LARGE SCALE GENOMIC DNA]</scope>
    <source>
        <strain evidence="9">s54d21</strain>
    </source>
</reference>
<dbReference type="RefSeq" id="WP_321546266.1">
    <property type="nucleotide sequence ID" value="NZ_JAXIVS010000004.1"/>
</dbReference>
<dbReference type="PROSITE" id="PS50885">
    <property type="entry name" value="HAMP"/>
    <property type="match status" value="1"/>
</dbReference>
<dbReference type="Gene3D" id="1.10.287.950">
    <property type="entry name" value="Methyl-accepting chemotaxis protein"/>
    <property type="match status" value="1"/>
</dbReference>
<evidence type="ECO:0000313" key="8">
    <source>
        <dbReference type="EMBL" id="MDY7227545.1"/>
    </source>
</evidence>
<dbReference type="SMART" id="SM00304">
    <property type="entry name" value="HAMP"/>
    <property type="match status" value="1"/>
</dbReference>
<evidence type="ECO:0000256" key="4">
    <source>
        <dbReference type="SAM" id="Coils"/>
    </source>
</evidence>
<dbReference type="SMART" id="SM00283">
    <property type="entry name" value="MA"/>
    <property type="match status" value="1"/>
</dbReference>
<evidence type="ECO:0000256" key="2">
    <source>
        <dbReference type="ARBA" id="ARBA00029447"/>
    </source>
</evidence>
<gene>
    <name evidence="8" type="ORF">SYV04_14125</name>
</gene>
<keyword evidence="4" id="KW-0175">Coiled coil</keyword>
<dbReference type="Pfam" id="PF00015">
    <property type="entry name" value="MCPsignal"/>
    <property type="match status" value="1"/>
</dbReference>
<evidence type="ECO:0000313" key="9">
    <source>
        <dbReference type="Proteomes" id="UP001291309"/>
    </source>
</evidence>
<keyword evidence="1 3" id="KW-0807">Transducer</keyword>
<evidence type="ECO:0000259" key="7">
    <source>
        <dbReference type="PROSITE" id="PS50885"/>
    </source>
</evidence>
<feature type="coiled-coil region" evidence="4">
    <location>
        <begin position="491"/>
        <end position="518"/>
    </location>
</feature>
<dbReference type="SUPFAM" id="SSF58104">
    <property type="entry name" value="Methyl-accepting chemotaxis protein (MCP) signaling domain"/>
    <property type="match status" value="1"/>
</dbReference>
<dbReference type="Gene3D" id="6.10.340.10">
    <property type="match status" value="1"/>
</dbReference>
<dbReference type="InterPro" id="IPR003660">
    <property type="entry name" value="HAMP_dom"/>
</dbReference>
<comment type="similarity">
    <text evidence="2">Belongs to the methyl-accepting chemotaxis (MCP) protein family.</text>
</comment>
<dbReference type="Proteomes" id="UP001291309">
    <property type="component" value="Unassembled WGS sequence"/>
</dbReference>
<evidence type="ECO:0000256" key="1">
    <source>
        <dbReference type="ARBA" id="ARBA00023224"/>
    </source>
</evidence>
<dbReference type="PANTHER" id="PTHR32089">
    <property type="entry name" value="METHYL-ACCEPTING CHEMOTAXIS PROTEIN MCPB"/>
    <property type="match status" value="1"/>
</dbReference>
<dbReference type="InterPro" id="IPR004089">
    <property type="entry name" value="MCPsignal_dom"/>
</dbReference>
<feature type="domain" description="HAMP" evidence="7">
    <location>
        <begin position="201"/>
        <end position="254"/>
    </location>
</feature>
<keyword evidence="9" id="KW-1185">Reference proteome</keyword>
<dbReference type="PROSITE" id="PS50111">
    <property type="entry name" value="CHEMOTAXIS_TRANSDUC_2"/>
    <property type="match status" value="1"/>
</dbReference>
<feature type="transmembrane region" description="Helical" evidence="5">
    <location>
        <begin position="176"/>
        <end position="199"/>
    </location>
</feature>
<dbReference type="PANTHER" id="PTHR32089:SF112">
    <property type="entry name" value="LYSOZYME-LIKE PROTEIN-RELATED"/>
    <property type="match status" value="1"/>
</dbReference>
<dbReference type="CDD" id="cd06225">
    <property type="entry name" value="HAMP"/>
    <property type="match status" value="1"/>
</dbReference>